<dbReference type="Gene3D" id="3.40.50.1820">
    <property type="entry name" value="alpha/beta hydrolase"/>
    <property type="match status" value="1"/>
</dbReference>
<comment type="caution">
    <text evidence="3">The sequence shown here is derived from an EMBL/GenBank/DDBJ whole genome shotgun (WGS) entry which is preliminary data.</text>
</comment>
<evidence type="ECO:0000256" key="2">
    <source>
        <dbReference type="RuleBase" id="RU367093"/>
    </source>
</evidence>
<accession>A0A2P5CUD7</accession>
<dbReference type="AlphaFoldDB" id="A0A2P5CUD7"/>
<dbReference type="Proteomes" id="UP000237105">
    <property type="component" value="Unassembled WGS sequence"/>
</dbReference>
<dbReference type="EMBL" id="JXTB01000094">
    <property type="protein sequence ID" value="PON64566.1"/>
    <property type="molecule type" value="Genomic_DNA"/>
</dbReference>
<keyword evidence="1 2" id="KW-0378">Hydrolase</keyword>
<protein>
    <recommendedName>
        <fullName evidence="2">Phospholipase A1</fullName>
        <ecNumber evidence="2">3.1.1.-</ecNumber>
    </recommendedName>
</protein>
<dbReference type="GO" id="GO:0008970">
    <property type="term" value="F:phospholipase A1 activity"/>
    <property type="evidence" value="ECO:0007669"/>
    <property type="project" value="UniProtKB-UniRule"/>
</dbReference>
<evidence type="ECO:0000313" key="4">
    <source>
        <dbReference type="Proteomes" id="UP000237105"/>
    </source>
</evidence>
<dbReference type="InterPro" id="IPR033556">
    <property type="entry name" value="PLA"/>
</dbReference>
<evidence type="ECO:0000313" key="3">
    <source>
        <dbReference type="EMBL" id="PON64566.1"/>
    </source>
</evidence>
<gene>
    <name evidence="3" type="ORF">PanWU01x14_122780</name>
</gene>
<name>A0A2P5CUD7_PARAD</name>
<sequence>MNKIEPVPDLPIPISIILEYVNVGQEFVINTRESPYLNDADKTVHELEIYLHGMAKLTHGGSVAEGLSRDIALVNKGSTGLTIWQDKR</sequence>
<dbReference type="GO" id="GO:0016042">
    <property type="term" value="P:lipid catabolic process"/>
    <property type="evidence" value="ECO:0007669"/>
    <property type="project" value="UniProtKB-UniRule"/>
</dbReference>
<dbReference type="PANTHER" id="PTHR31828:SF20">
    <property type="entry name" value="PHOSPHOLIPASE A1"/>
    <property type="match status" value="1"/>
</dbReference>
<comment type="function">
    <text evidence="2">Acylhydrolase that catalyzes the hydrolysis of phospholipids at the sn-1 position.</text>
</comment>
<evidence type="ECO:0000256" key="1">
    <source>
        <dbReference type="ARBA" id="ARBA00022801"/>
    </source>
</evidence>
<proteinExistence type="inferred from homology"/>
<dbReference type="EC" id="3.1.1.-" evidence="2"/>
<organism evidence="3 4">
    <name type="scientific">Parasponia andersonii</name>
    <name type="common">Sponia andersonii</name>
    <dbReference type="NCBI Taxonomy" id="3476"/>
    <lineage>
        <taxon>Eukaryota</taxon>
        <taxon>Viridiplantae</taxon>
        <taxon>Streptophyta</taxon>
        <taxon>Embryophyta</taxon>
        <taxon>Tracheophyta</taxon>
        <taxon>Spermatophyta</taxon>
        <taxon>Magnoliopsida</taxon>
        <taxon>eudicotyledons</taxon>
        <taxon>Gunneridae</taxon>
        <taxon>Pentapetalae</taxon>
        <taxon>rosids</taxon>
        <taxon>fabids</taxon>
        <taxon>Rosales</taxon>
        <taxon>Cannabaceae</taxon>
        <taxon>Parasponia</taxon>
    </lineage>
</organism>
<dbReference type="InterPro" id="IPR029058">
    <property type="entry name" value="AB_hydrolase_fold"/>
</dbReference>
<keyword evidence="2" id="KW-0442">Lipid degradation</keyword>
<comment type="similarity">
    <text evidence="2">Belongs to the AB hydrolase superfamily. Lipase family.</text>
</comment>
<keyword evidence="2" id="KW-0443">Lipid metabolism</keyword>
<reference evidence="4" key="1">
    <citation type="submission" date="2016-06" db="EMBL/GenBank/DDBJ databases">
        <title>Parallel loss of symbiosis genes in relatives of nitrogen-fixing non-legume Parasponia.</title>
        <authorList>
            <person name="Van Velzen R."/>
            <person name="Holmer R."/>
            <person name="Bu F."/>
            <person name="Rutten L."/>
            <person name="Van Zeijl A."/>
            <person name="Liu W."/>
            <person name="Santuari L."/>
            <person name="Cao Q."/>
            <person name="Sharma T."/>
            <person name="Shen D."/>
            <person name="Roswanjaya Y."/>
            <person name="Wardhani T."/>
            <person name="Kalhor M.S."/>
            <person name="Jansen J."/>
            <person name="Van den Hoogen J."/>
            <person name="Gungor B."/>
            <person name="Hartog M."/>
            <person name="Hontelez J."/>
            <person name="Verver J."/>
            <person name="Yang W.-C."/>
            <person name="Schijlen E."/>
            <person name="Repin R."/>
            <person name="Schilthuizen M."/>
            <person name="Schranz E."/>
            <person name="Heidstra R."/>
            <person name="Miyata K."/>
            <person name="Fedorova E."/>
            <person name="Kohlen W."/>
            <person name="Bisseling T."/>
            <person name="Smit S."/>
            <person name="Geurts R."/>
        </authorList>
    </citation>
    <scope>NUCLEOTIDE SEQUENCE [LARGE SCALE GENOMIC DNA]</scope>
    <source>
        <strain evidence="4">cv. WU1-14</strain>
    </source>
</reference>
<keyword evidence="4" id="KW-1185">Reference proteome</keyword>
<dbReference type="PANTHER" id="PTHR31828">
    <property type="entry name" value="PHOSPHOLIPASE A1-IIGAMMA"/>
    <property type="match status" value="1"/>
</dbReference>